<reference evidence="2" key="1">
    <citation type="submission" date="2016-10" db="EMBL/GenBank/DDBJ databases">
        <authorList>
            <person name="Varghese N."/>
            <person name="Submissions S."/>
        </authorList>
    </citation>
    <scope>NUCLEOTIDE SEQUENCE [LARGE SCALE GENOMIC DNA]</scope>
    <source>
        <strain evidence="2">DSM 44544</strain>
    </source>
</reference>
<proteinExistence type="predicted"/>
<dbReference type="STRING" id="208445.SAMN04489727_5732"/>
<dbReference type="AlphaFoldDB" id="A0A1H4WRQ3"/>
<dbReference type="RefSeq" id="WP_143060697.1">
    <property type="nucleotide sequence ID" value="NZ_FNSO01000004.1"/>
</dbReference>
<evidence type="ECO:0000313" key="1">
    <source>
        <dbReference type="EMBL" id="SEC95234.1"/>
    </source>
</evidence>
<dbReference type="Proteomes" id="UP000199622">
    <property type="component" value="Unassembled WGS sequence"/>
</dbReference>
<organism evidence="1 2">
    <name type="scientific">Amycolatopsis tolypomycina</name>
    <dbReference type="NCBI Taxonomy" id="208445"/>
    <lineage>
        <taxon>Bacteria</taxon>
        <taxon>Bacillati</taxon>
        <taxon>Actinomycetota</taxon>
        <taxon>Actinomycetes</taxon>
        <taxon>Pseudonocardiales</taxon>
        <taxon>Pseudonocardiaceae</taxon>
        <taxon>Amycolatopsis</taxon>
    </lineage>
</organism>
<protein>
    <submittedName>
        <fullName evidence="1">Uncharacterized protein</fullName>
    </submittedName>
</protein>
<keyword evidence="2" id="KW-1185">Reference proteome</keyword>
<sequence>MTEPTTPRARAQALLRELRREQRDDKIRAGRVQPRTRHELGVFRDGLRERFDLGEEGQADDQPTEP</sequence>
<dbReference type="OrthoDB" id="9876189at2"/>
<dbReference type="EMBL" id="FNSO01000004">
    <property type="protein sequence ID" value="SEC95234.1"/>
    <property type="molecule type" value="Genomic_DNA"/>
</dbReference>
<accession>A0A1H4WRQ3</accession>
<name>A0A1H4WRQ3_9PSEU</name>
<gene>
    <name evidence="1" type="ORF">SAMN04489727_5732</name>
</gene>
<evidence type="ECO:0000313" key="2">
    <source>
        <dbReference type="Proteomes" id="UP000199622"/>
    </source>
</evidence>